<feature type="non-terminal residue" evidence="1">
    <location>
        <position position="1"/>
    </location>
</feature>
<dbReference type="Proteomes" id="UP000271974">
    <property type="component" value="Unassembled WGS sequence"/>
</dbReference>
<sequence length="111" mass="12138">YLLIFPSSHFVLGSSPDLLLPVLSLFPLLSARNRNISTYPGKSVFGFKFLGLIERVIDKSKACGLSTTKVSAEPEAENCISGSFVSFSKLFSDFCLGECGEPRMQNINNLL</sequence>
<feature type="non-terminal residue" evidence="1">
    <location>
        <position position="111"/>
    </location>
</feature>
<dbReference type="AlphaFoldDB" id="A0A3S1A041"/>
<gene>
    <name evidence="1" type="ORF">EGW08_001236</name>
</gene>
<dbReference type="EMBL" id="RQTK01000020">
    <property type="protein sequence ID" value="RUS91019.1"/>
    <property type="molecule type" value="Genomic_DNA"/>
</dbReference>
<name>A0A3S1A041_ELYCH</name>
<accession>A0A3S1A041</accession>
<keyword evidence="2" id="KW-1185">Reference proteome</keyword>
<protein>
    <submittedName>
        <fullName evidence="1">Uncharacterized protein</fullName>
    </submittedName>
</protein>
<evidence type="ECO:0000313" key="1">
    <source>
        <dbReference type="EMBL" id="RUS91019.1"/>
    </source>
</evidence>
<organism evidence="1 2">
    <name type="scientific">Elysia chlorotica</name>
    <name type="common">Eastern emerald elysia</name>
    <name type="synonym">Sea slug</name>
    <dbReference type="NCBI Taxonomy" id="188477"/>
    <lineage>
        <taxon>Eukaryota</taxon>
        <taxon>Metazoa</taxon>
        <taxon>Spiralia</taxon>
        <taxon>Lophotrochozoa</taxon>
        <taxon>Mollusca</taxon>
        <taxon>Gastropoda</taxon>
        <taxon>Heterobranchia</taxon>
        <taxon>Euthyneura</taxon>
        <taxon>Panpulmonata</taxon>
        <taxon>Sacoglossa</taxon>
        <taxon>Placobranchoidea</taxon>
        <taxon>Plakobranchidae</taxon>
        <taxon>Elysia</taxon>
    </lineage>
</organism>
<proteinExistence type="predicted"/>
<comment type="caution">
    <text evidence="1">The sequence shown here is derived from an EMBL/GenBank/DDBJ whole genome shotgun (WGS) entry which is preliminary data.</text>
</comment>
<reference evidence="1 2" key="1">
    <citation type="submission" date="2019-01" db="EMBL/GenBank/DDBJ databases">
        <title>A draft genome assembly of the solar-powered sea slug Elysia chlorotica.</title>
        <authorList>
            <person name="Cai H."/>
            <person name="Li Q."/>
            <person name="Fang X."/>
            <person name="Li J."/>
            <person name="Curtis N.E."/>
            <person name="Altenburger A."/>
            <person name="Shibata T."/>
            <person name="Feng M."/>
            <person name="Maeda T."/>
            <person name="Schwartz J.A."/>
            <person name="Shigenobu S."/>
            <person name="Lundholm N."/>
            <person name="Nishiyama T."/>
            <person name="Yang H."/>
            <person name="Hasebe M."/>
            <person name="Li S."/>
            <person name="Pierce S.K."/>
            <person name="Wang J."/>
        </authorList>
    </citation>
    <scope>NUCLEOTIDE SEQUENCE [LARGE SCALE GENOMIC DNA]</scope>
    <source>
        <strain evidence="1">EC2010</strain>
        <tissue evidence="1">Whole organism of an adult</tissue>
    </source>
</reference>
<evidence type="ECO:0000313" key="2">
    <source>
        <dbReference type="Proteomes" id="UP000271974"/>
    </source>
</evidence>